<dbReference type="InterPro" id="IPR013216">
    <property type="entry name" value="Methyltransf_11"/>
</dbReference>
<reference evidence="2 3" key="1">
    <citation type="submission" date="2023-07" db="EMBL/GenBank/DDBJ databases">
        <title>Sorghum-associated microbial communities from plants grown in Nebraska, USA.</title>
        <authorList>
            <person name="Schachtman D."/>
        </authorList>
    </citation>
    <scope>NUCLEOTIDE SEQUENCE [LARGE SCALE GENOMIC DNA]</scope>
    <source>
        <strain evidence="2 3">BE211</strain>
    </source>
</reference>
<organism evidence="2 3">
    <name type="scientific">Fictibacillus barbaricus</name>
    <dbReference type="NCBI Taxonomy" id="182136"/>
    <lineage>
        <taxon>Bacteria</taxon>
        <taxon>Bacillati</taxon>
        <taxon>Bacillota</taxon>
        <taxon>Bacilli</taxon>
        <taxon>Bacillales</taxon>
        <taxon>Fictibacillaceae</taxon>
        <taxon>Fictibacillus</taxon>
    </lineage>
</organism>
<dbReference type="Proteomes" id="UP001258181">
    <property type="component" value="Unassembled WGS sequence"/>
</dbReference>
<dbReference type="GO" id="GO:0016829">
    <property type="term" value="F:lyase activity"/>
    <property type="evidence" value="ECO:0007669"/>
    <property type="project" value="UniProtKB-KW"/>
</dbReference>
<sequence>MDSIIEYYTGFGEREWTRLDREPLEYIINFHYINHYLPKKGHILDNGAGPGKYSIALAQKGYQVTLTDLTPKLVSIAEEKAIEHGVIDLFEGFFVENAQDLSRFNDEVFDASLMLGPLYHLQNEDERVNAVSELFRVTKKEGLVFVAFRSRSNHSMLSLFNPQHWKPNDNMDAINVFNSTGTFNHSDEGRFTGAYFFNIDDIKPFMESHGFETVDLIGSTNIGTLLNQEQLNYWIDKGEQEYSKLIDFFIKMAKDPYLLGVSSHLLYIGRRK</sequence>
<dbReference type="SUPFAM" id="SSF53335">
    <property type="entry name" value="S-adenosyl-L-methionine-dependent methyltransferases"/>
    <property type="match status" value="1"/>
</dbReference>
<keyword evidence="2" id="KW-0830">Ubiquinone</keyword>
<keyword evidence="3" id="KW-1185">Reference proteome</keyword>
<evidence type="ECO:0000313" key="3">
    <source>
        <dbReference type="Proteomes" id="UP001258181"/>
    </source>
</evidence>
<accession>A0ABU1TV69</accession>
<name>A0ABU1TV69_9BACL</name>
<comment type="caution">
    <text evidence="2">The sequence shown here is derived from an EMBL/GenBank/DDBJ whole genome shotgun (WGS) entry which is preliminary data.</text>
</comment>
<dbReference type="RefSeq" id="WP_310255452.1">
    <property type="nucleotide sequence ID" value="NZ_JAVDWA010000001.1"/>
</dbReference>
<gene>
    <name evidence="2" type="ORF">J2X07_000071</name>
</gene>
<dbReference type="EMBL" id="JAVDWA010000001">
    <property type="protein sequence ID" value="MDR7071096.1"/>
    <property type="molecule type" value="Genomic_DNA"/>
</dbReference>
<evidence type="ECO:0000313" key="2">
    <source>
        <dbReference type="EMBL" id="MDR7071096.1"/>
    </source>
</evidence>
<protein>
    <submittedName>
        <fullName evidence="2">Ubiquinone/menaquinone biosynthesis C-methylase UbiE</fullName>
    </submittedName>
</protein>
<dbReference type="CDD" id="cd02440">
    <property type="entry name" value="AdoMet_MTases"/>
    <property type="match status" value="1"/>
</dbReference>
<dbReference type="Pfam" id="PF08241">
    <property type="entry name" value="Methyltransf_11"/>
    <property type="match status" value="1"/>
</dbReference>
<dbReference type="Gene3D" id="3.40.50.150">
    <property type="entry name" value="Vaccinia Virus protein VP39"/>
    <property type="match status" value="1"/>
</dbReference>
<keyword evidence="2" id="KW-0456">Lyase</keyword>
<evidence type="ECO:0000259" key="1">
    <source>
        <dbReference type="Pfam" id="PF08241"/>
    </source>
</evidence>
<proteinExistence type="predicted"/>
<feature type="domain" description="Methyltransferase type 11" evidence="1">
    <location>
        <begin position="44"/>
        <end position="145"/>
    </location>
</feature>
<dbReference type="InterPro" id="IPR029063">
    <property type="entry name" value="SAM-dependent_MTases_sf"/>
</dbReference>